<name>A0A7W3MSM0_9ACTN</name>
<proteinExistence type="predicted"/>
<dbReference type="Proteomes" id="UP000539313">
    <property type="component" value="Unassembled WGS sequence"/>
</dbReference>
<dbReference type="RefSeq" id="WP_182703589.1">
    <property type="nucleotide sequence ID" value="NZ_JACJII010000001.1"/>
</dbReference>
<evidence type="ECO:0000259" key="1">
    <source>
        <dbReference type="Pfam" id="PF04149"/>
    </source>
</evidence>
<evidence type="ECO:0000313" key="2">
    <source>
        <dbReference type="EMBL" id="MBA9001165.1"/>
    </source>
</evidence>
<evidence type="ECO:0000313" key="3">
    <source>
        <dbReference type="Proteomes" id="UP000539313"/>
    </source>
</evidence>
<gene>
    <name evidence="2" type="ORF">HNR21_000047</name>
</gene>
<protein>
    <recommendedName>
        <fullName evidence="1">DUF397 domain-containing protein</fullName>
    </recommendedName>
</protein>
<dbReference type="InterPro" id="IPR007278">
    <property type="entry name" value="DUF397"/>
</dbReference>
<sequence>MNNVLPLRWRRSTYCGPDQINCVELAVLANVNSRTWRKSSHSGARHGDCVEPAAVRDVLAIRDSKHPTGPLLLLDRHELSALLAVIKSGKHDL</sequence>
<accession>A0A7W3MSM0</accession>
<dbReference type="Pfam" id="PF04149">
    <property type="entry name" value="DUF397"/>
    <property type="match status" value="1"/>
</dbReference>
<comment type="caution">
    <text evidence="2">The sequence shown here is derived from an EMBL/GenBank/DDBJ whole genome shotgun (WGS) entry which is preliminary data.</text>
</comment>
<organism evidence="2 3">
    <name type="scientific">Thermomonospora cellulosilytica</name>
    <dbReference type="NCBI Taxonomy" id="1411118"/>
    <lineage>
        <taxon>Bacteria</taxon>
        <taxon>Bacillati</taxon>
        <taxon>Actinomycetota</taxon>
        <taxon>Actinomycetes</taxon>
        <taxon>Streptosporangiales</taxon>
        <taxon>Thermomonosporaceae</taxon>
        <taxon>Thermomonospora</taxon>
    </lineage>
</organism>
<keyword evidence="3" id="KW-1185">Reference proteome</keyword>
<reference evidence="2 3" key="1">
    <citation type="submission" date="2020-08" db="EMBL/GenBank/DDBJ databases">
        <title>Sequencing the genomes of 1000 actinobacteria strains.</title>
        <authorList>
            <person name="Klenk H.-P."/>
        </authorList>
    </citation>
    <scope>NUCLEOTIDE SEQUENCE [LARGE SCALE GENOMIC DNA]</scope>
    <source>
        <strain evidence="2 3">DSM 45823</strain>
    </source>
</reference>
<feature type="domain" description="DUF397" evidence="1">
    <location>
        <begin position="35"/>
        <end position="87"/>
    </location>
</feature>
<dbReference type="AlphaFoldDB" id="A0A7W3MSM0"/>
<dbReference type="EMBL" id="JACJII010000001">
    <property type="protein sequence ID" value="MBA9001165.1"/>
    <property type="molecule type" value="Genomic_DNA"/>
</dbReference>